<dbReference type="InterPro" id="IPR011990">
    <property type="entry name" value="TPR-like_helical_dom_sf"/>
</dbReference>
<dbReference type="Pfam" id="PF12770">
    <property type="entry name" value="CHAT"/>
    <property type="match status" value="1"/>
</dbReference>
<evidence type="ECO:0000259" key="1">
    <source>
        <dbReference type="Pfam" id="PF12770"/>
    </source>
</evidence>
<sequence length="956" mass="106690">DIEEAIKLSRTVLEIPGISHSERGIALSKLGNALKARFDRQEDLNDIDEAIELYRERLDTCAPSDKEYSMSLNNLANAISARYGKQRYPKDIEEAIELHKQALEARPASHPQHANTLYNLASTIYDRFRQQGDPKDLDKTIELNRKVLEIGAVSHLSHVGSHHNLALALQNRFQLRGDPTDIDEAIELLRTVVEMCADTDPHLNRALGNLANSILMRYEQRRDSDDLDEAIRLYRQALDTCPPSGPDHFYFSYSLAIALERRSHRSEGIKDIDESIKLHEELLETGHSSASVHRIVLNGLAGVLHTRFEINADEKDLDKAIELHRKLVSNTAASDEDRQRFLSNLALALHSRFKQNQNPQDINEALELSQHAINLGPLSHSNRATCLASYGHLLHSAYLFQPNEKTLNACMSALQEASMHLSSEPIERYGRAYAWAKFAAIHSHSSSLTAYRTCITLLPQLVAFHLDLRSRQRLLTLEEVASLATSSAACAIGLGENNTAVEFLEASRSIFWAQALNLRTPFDRLAYHRPDFANRLRELSKQLDQASFRNTSDQNLISDIQKNIRSREAIETQCRQINEEWEETMQAVRKLPGFEDFMRPKGIASLRQAAISGPIVILLSKESSFSALIVTSSEDVQHTRGFSDVADLKSRLVGAREGFLGMSSDDIFRQHLADIWEKIVKPVFKVLDLKVNHPPRLWWCPTGPFAFIPVHAAGIYAEDGSDCVADYVISSYTPTLSALLDPPTQPAASFKFTAVVEREAPNCIPLPGTEEELAIIMDRIPNEWLTTLVSPTGSEVVDNLQGSSIIHLACHGIQDSNNPLDSGLMLSDGCLKVSQIMHRSDHKIAGERMSLAFLSACETAKGDSKTPDEAIHLAATLLFAGFRGVVATMWSMDDQDGPNIADAFYEHLFKDCDAPSNSPILPDLTKAAEALNFAVLKLRKEPGITFKRWVPFVHYG</sequence>
<dbReference type="Pfam" id="PF13374">
    <property type="entry name" value="TPR_10"/>
    <property type="match status" value="1"/>
</dbReference>
<evidence type="ECO:0000313" key="3">
    <source>
        <dbReference type="Proteomes" id="UP001219525"/>
    </source>
</evidence>
<dbReference type="PANTHER" id="PTHR19959">
    <property type="entry name" value="KINESIN LIGHT CHAIN"/>
    <property type="match status" value="1"/>
</dbReference>
<dbReference type="EMBL" id="JARJCW010000108">
    <property type="protein sequence ID" value="KAJ7193420.1"/>
    <property type="molecule type" value="Genomic_DNA"/>
</dbReference>
<reference evidence="2" key="1">
    <citation type="submission" date="2023-03" db="EMBL/GenBank/DDBJ databases">
        <title>Massive genome expansion in bonnet fungi (Mycena s.s.) driven by repeated elements and novel gene families across ecological guilds.</title>
        <authorList>
            <consortium name="Lawrence Berkeley National Laboratory"/>
            <person name="Harder C.B."/>
            <person name="Miyauchi S."/>
            <person name="Viragh M."/>
            <person name="Kuo A."/>
            <person name="Thoen E."/>
            <person name="Andreopoulos B."/>
            <person name="Lu D."/>
            <person name="Skrede I."/>
            <person name="Drula E."/>
            <person name="Henrissat B."/>
            <person name="Morin E."/>
            <person name="Kohler A."/>
            <person name="Barry K."/>
            <person name="LaButti K."/>
            <person name="Morin E."/>
            <person name="Salamov A."/>
            <person name="Lipzen A."/>
            <person name="Mereny Z."/>
            <person name="Hegedus B."/>
            <person name="Baldrian P."/>
            <person name="Stursova M."/>
            <person name="Weitz H."/>
            <person name="Taylor A."/>
            <person name="Grigoriev I.V."/>
            <person name="Nagy L.G."/>
            <person name="Martin F."/>
            <person name="Kauserud H."/>
        </authorList>
    </citation>
    <scope>NUCLEOTIDE SEQUENCE</scope>
    <source>
        <strain evidence="2">9144</strain>
    </source>
</reference>
<feature type="domain" description="CHAT" evidence="1">
    <location>
        <begin position="673"/>
        <end position="956"/>
    </location>
</feature>
<proteinExistence type="predicted"/>
<accession>A0AAD6UVD0</accession>
<dbReference type="SUPFAM" id="SSF81901">
    <property type="entry name" value="HCP-like"/>
    <property type="match status" value="1"/>
</dbReference>
<dbReference type="PANTHER" id="PTHR19959:SF119">
    <property type="entry name" value="FUNGAL LIPASE-LIKE DOMAIN-CONTAINING PROTEIN"/>
    <property type="match status" value="1"/>
</dbReference>
<dbReference type="InterPro" id="IPR024983">
    <property type="entry name" value="CHAT_dom"/>
</dbReference>
<dbReference type="AlphaFoldDB" id="A0AAD6UVD0"/>
<evidence type="ECO:0000313" key="2">
    <source>
        <dbReference type="EMBL" id="KAJ7193420.1"/>
    </source>
</evidence>
<dbReference type="Gene3D" id="1.25.40.10">
    <property type="entry name" value="Tetratricopeptide repeat domain"/>
    <property type="match status" value="3"/>
</dbReference>
<comment type="caution">
    <text evidence="2">The sequence shown here is derived from an EMBL/GenBank/DDBJ whole genome shotgun (WGS) entry which is preliminary data.</text>
</comment>
<protein>
    <submittedName>
        <fullName evidence="2">CHAT domain-containing protein</fullName>
    </submittedName>
</protein>
<gene>
    <name evidence="2" type="ORF">GGX14DRAFT_588645</name>
</gene>
<dbReference type="Proteomes" id="UP001219525">
    <property type="component" value="Unassembled WGS sequence"/>
</dbReference>
<feature type="non-terminal residue" evidence="2">
    <location>
        <position position="1"/>
    </location>
</feature>
<organism evidence="2 3">
    <name type="scientific">Mycena pura</name>
    <dbReference type="NCBI Taxonomy" id="153505"/>
    <lineage>
        <taxon>Eukaryota</taxon>
        <taxon>Fungi</taxon>
        <taxon>Dikarya</taxon>
        <taxon>Basidiomycota</taxon>
        <taxon>Agaricomycotina</taxon>
        <taxon>Agaricomycetes</taxon>
        <taxon>Agaricomycetidae</taxon>
        <taxon>Agaricales</taxon>
        <taxon>Marasmiineae</taxon>
        <taxon>Mycenaceae</taxon>
        <taxon>Mycena</taxon>
    </lineage>
</organism>
<feature type="non-terminal residue" evidence="2">
    <location>
        <position position="956"/>
    </location>
</feature>
<keyword evidence="3" id="KW-1185">Reference proteome</keyword>
<name>A0AAD6UVD0_9AGAR</name>